<dbReference type="InterPro" id="IPR013783">
    <property type="entry name" value="Ig-like_fold"/>
</dbReference>
<feature type="domain" description="Glycosyl hydrolase family 13 catalytic" evidence="5">
    <location>
        <begin position="201"/>
        <end position="619"/>
    </location>
</feature>
<dbReference type="InterPro" id="IPR044505">
    <property type="entry name" value="GlgX_Isoamylase_N_E_set"/>
</dbReference>
<dbReference type="FunFam" id="3.20.20.80:FF:000054">
    <property type="entry name" value="Glycogen debranching enzyme"/>
    <property type="match status" value="1"/>
</dbReference>
<keyword evidence="2" id="KW-0378">Hydrolase</keyword>
<evidence type="ECO:0000259" key="5">
    <source>
        <dbReference type="SMART" id="SM00642"/>
    </source>
</evidence>
<dbReference type="SUPFAM" id="SSF81296">
    <property type="entry name" value="E set domains"/>
    <property type="match status" value="1"/>
</dbReference>
<keyword evidence="3" id="KW-0809">Transit peptide</keyword>
<comment type="similarity">
    <text evidence="1">Belongs to the glycosyl hydrolase 13 family.</text>
</comment>
<organism evidence="7">
    <name type="scientific">Candidatus Kentrum sp. DK</name>
    <dbReference type="NCBI Taxonomy" id="2126562"/>
    <lineage>
        <taxon>Bacteria</taxon>
        <taxon>Pseudomonadati</taxon>
        <taxon>Pseudomonadota</taxon>
        <taxon>Gammaproteobacteria</taxon>
        <taxon>Candidatus Kentrum</taxon>
    </lineage>
</organism>
<dbReference type="GO" id="GO:0004135">
    <property type="term" value="F:amylo-alpha-1,6-glucosidase activity"/>
    <property type="evidence" value="ECO:0007669"/>
    <property type="project" value="InterPro"/>
</dbReference>
<dbReference type="AlphaFoldDB" id="A0A450SHZ0"/>
<protein>
    <submittedName>
        <fullName evidence="7">Glycogen operon protein</fullName>
    </submittedName>
</protein>
<dbReference type="NCBIfam" id="TIGR02100">
    <property type="entry name" value="glgX_debranch"/>
    <property type="match status" value="1"/>
</dbReference>
<evidence type="ECO:0000313" key="6">
    <source>
        <dbReference type="EMBL" id="VFJ43410.1"/>
    </source>
</evidence>
<dbReference type="PANTHER" id="PTHR43002">
    <property type="entry name" value="GLYCOGEN DEBRANCHING ENZYME"/>
    <property type="match status" value="1"/>
</dbReference>
<dbReference type="InterPro" id="IPR014756">
    <property type="entry name" value="Ig_E-set"/>
</dbReference>
<dbReference type="Pfam" id="PF21156">
    <property type="entry name" value="ISOA1-3_C"/>
    <property type="match status" value="1"/>
</dbReference>
<proteinExistence type="inferred from homology"/>
<dbReference type="InterPro" id="IPR013780">
    <property type="entry name" value="Glyco_hydro_b"/>
</dbReference>
<dbReference type="InterPro" id="IPR006047">
    <property type="entry name" value="GH13_cat_dom"/>
</dbReference>
<dbReference type="CDD" id="cd11326">
    <property type="entry name" value="AmyAc_Glg_debranch"/>
    <property type="match status" value="1"/>
</dbReference>
<dbReference type="InterPro" id="IPR048650">
    <property type="entry name" value="ISOA1-3-like_C"/>
</dbReference>
<evidence type="ECO:0000313" key="7">
    <source>
        <dbReference type="EMBL" id="VFJ52884.1"/>
    </source>
</evidence>
<evidence type="ECO:0000256" key="3">
    <source>
        <dbReference type="ARBA" id="ARBA00022946"/>
    </source>
</evidence>
<name>A0A450SHZ0_9GAMM</name>
<dbReference type="Pfam" id="PF00128">
    <property type="entry name" value="Alpha-amylase"/>
    <property type="match status" value="1"/>
</dbReference>
<keyword evidence="4" id="KW-0326">Glycosidase</keyword>
<dbReference type="Gene3D" id="2.60.40.1180">
    <property type="entry name" value="Golgi alpha-mannosidase II"/>
    <property type="match status" value="1"/>
</dbReference>
<sequence length="741" mass="84382">MMTQQENRQKHSGDSFVEIGSARFMTSRGAPLPLGANIHREGINFSLFSRHATEVTLVITSPPKLPSVYLLLVGGEDNNVAKDPVRDDLVRIPLDPRINKTGDIWHILIHGLKPNVHYGYIVDRSPNSEPAILPFDRNRVLLDPYARALAGRHRWGSASDDEERDEQLRFNERCSLVLEDDFDWGNDRQLNIPLADSIIYELHVRGFTRHASSGVRHPGTFLGLTEKIPYLKSLGITAVELLPVYEFEERDTDRVNPLTGEPLLNYWGYHPISFFAPKNSYGTGREDGVAVREFKDMVKAFHAAGIEIILDVVFNHTAEGDDRGTTFSFRGIDNSVYYIIDKENGAYHNYSGCGNTVNCNHPVVREMILDSLRYWVTEMHVDGFRFDLASILGRGRDGSVLHNPPLLEHIAADPVLADTKLIAEAWDAAGLYQVGSFPHWGRWAEWNGKFRDDIRQFVRGDPGMVQALATRMTGSPDLYHTSDRELYRREPYHSINFITCHDGFTLMDTVSYNGKHNIENGEDERDGHNDNLSWNCGEEGATGNDDINRLRRRQVKNMATLLLLSHGVPMILSGDEMGRTQRGNNNAYCQDNDISWIDWELAGKNADLVRFFQRLIRLRRTHAALRRESFLPDEQGSTVSVEWHGTAPYQPDWSFASRTLAKCVRQVTPDGESESIYIIMSAYDEALSFEIPSLKERSWYRIIDTAFDSPQDIVDSGQEERLDDQKRYWVQPRSMVVLIEK</sequence>
<evidence type="ECO:0000256" key="2">
    <source>
        <dbReference type="ARBA" id="ARBA00022801"/>
    </source>
</evidence>
<dbReference type="GO" id="GO:0005980">
    <property type="term" value="P:glycogen catabolic process"/>
    <property type="evidence" value="ECO:0007669"/>
    <property type="project" value="InterPro"/>
</dbReference>
<reference evidence="7" key="1">
    <citation type="submission" date="2019-02" db="EMBL/GenBank/DDBJ databases">
        <authorList>
            <person name="Gruber-Vodicka R. H."/>
            <person name="Seah K. B. B."/>
        </authorList>
    </citation>
    <scope>NUCLEOTIDE SEQUENCE</scope>
    <source>
        <strain evidence="6">BECK_DK161</strain>
        <strain evidence="7">BECK_DK47</strain>
    </source>
</reference>
<dbReference type="Gene3D" id="2.60.40.10">
    <property type="entry name" value="Immunoglobulins"/>
    <property type="match status" value="1"/>
</dbReference>
<accession>A0A450SHZ0</accession>
<dbReference type="SUPFAM" id="SSF51445">
    <property type="entry name" value="(Trans)glycosidases"/>
    <property type="match status" value="1"/>
</dbReference>
<dbReference type="Gene3D" id="3.20.20.80">
    <property type="entry name" value="Glycosidases"/>
    <property type="match status" value="1"/>
</dbReference>
<evidence type="ECO:0000256" key="1">
    <source>
        <dbReference type="ARBA" id="ARBA00008061"/>
    </source>
</evidence>
<dbReference type="EMBL" id="CAADEX010000040">
    <property type="protein sequence ID" value="VFJ52884.1"/>
    <property type="molecule type" value="Genomic_DNA"/>
</dbReference>
<gene>
    <name evidence="7" type="ORF">BECKDK2373B_GA0170837_10406</name>
    <name evidence="6" type="ORF">BECKDK2373C_GA0170839_100549</name>
</gene>
<evidence type="ECO:0000256" key="4">
    <source>
        <dbReference type="ARBA" id="ARBA00023295"/>
    </source>
</evidence>
<dbReference type="CDD" id="cd02856">
    <property type="entry name" value="E_set_GDE_Isoamylase_N"/>
    <property type="match status" value="1"/>
</dbReference>
<dbReference type="EMBL" id="CAADEY010000005">
    <property type="protein sequence ID" value="VFJ43410.1"/>
    <property type="molecule type" value="Genomic_DNA"/>
</dbReference>
<dbReference type="SUPFAM" id="SSF51011">
    <property type="entry name" value="Glycosyl hydrolase domain"/>
    <property type="match status" value="1"/>
</dbReference>
<dbReference type="InterPro" id="IPR017853">
    <property type="entry name" value="GH"/>
</dbReference>
<dbReference type="InterPro" id="IPR011837">
    <property type="entry name" value="Glycogen_debranch_GlgX"/>
</dbReference>
<dbReference type="SMART" id="SM00642">
    <property type="entry name" value="Aamy"/>
    <property type="match status" value="1"/>
</dbReference>